<dbReference type="EMBL" id="MN790641">
    <property type="protein sequence ID" value="QHB75155.1"/>
    <property type="molecule type" value="Genomic_DNA"/>
</dbReference>
<keyword evidence="1" id="KW-0648">Protein biosynthesis</keyword>
<dbReference type="GO" id="GO:0003743">
    <property type="term" value="F:translation initiation factor activity"/>
    <property type="evidence" value="ECO:0007669"/>
    <property type="project" value="UniProtKB-KW"/>
</dbReference>
<keyword evidence="1" id="KW-0150">Chloroplast</keyword>
<name>A0A6B9M8R2_9ROSI</name>
<sequence length="24" mass="2693">MLSSVSGRIRHSFIPILPGDRIKI</sequence>
<proteinExistence type="predicted"/>
<protein>
    <submittedName>
        <fullName evidence="1">Translation initiation factor 1</fullName>
    </submittedName>
</protein>
<keyword evidence="1" id="KW-0396">Initiation factor</keyword>
<reference evidence="1" key="1">
    <citation type="submission" date="2019-12" db="EMBL/GenBank/DDBJ databases">
        <title>complete chloroplast genome of Acer ginnala.</title>
        <authorList>
            <person name="Yang H.X."/>
        </authorList>
    </citation>
    <scope>NUCLEOTIDE SEQUENCE</scope>
</reference>
<geneLocation type="chloroplast" evidence="1"/>
<keyword evidence="1" id="KW-0934">Plastid</keyword>
<dbReference type="AlphaFoldDB" id="A0A6B9M8R2"/>
<gene>
    <name evidence="1" type="primary">infA</name>
</gene>
<evidence type="ECO:0000313" key="1">
    <source>
        <dbReference type="EMBL" id="QHB75155.1"/>
    </source>
</evidence>
<organism evidence="1">
    <name type="scientific">Acer tataricum subsp. ginnala</name>
    <dbReference type="NCBI Taxonomy" id="57656"/>
    <lineage>
        <taxon>Eukaryota</taxon>
        <taxon>Viridiplantae</taxon>
        <taxon>Streptophyta</taxon>
        <taxon>Embryophyta</taxon>
        <taxon>Tracheophyta</taxon>
        <taxon>Spermatophyta</taxon>
        <taxon>Magnoliopsida</taxon>
        <taxon>eudicotyledons</taxon>
        <taxon>Gunneridae</taxon>
        <taxon>Pentapetalae</taxon>
        <taxon>rosids</taxon>
        <taxon>malvids</taxon>
        <taxon>Sapindales</taxon>
        <taxon>Sapindaceae</taxon>
        <taxon>Hippocastanoideae</taxon>
        <taxon>Acereae</taxon>
        <taxon>Acer</taxon>
    </lineage>
</organism>
<accession>A0A6B9M8R2</accession>